<organism evidence="2 7">
    <name type="scientific">Rotaria magnacalcarata</name>
    <dbReference type="NCBI Taxonomy" id="392030"/>
    <lineage>
        <taxon>Eukaryota</taxon>
        <taxon>Metazoa</taxon>
        <taxon>Spiralia</taxon>
        <taxon>Gnathifera</taxon>
        <taxon>Rotifera</taxon>
        <taxon>Eurotatoria</taxon>
        <taxon>Bdelloidea</taxon>
        <taxon>Philodinida</taxon>
        <taxon>Philodinidae</taxon>
        <taxon>Rotaria</taxon>
    </lineage>
</organism>
<proteinExistence type="predicted"/>
<dbReference type="Proteomes" id="UP000663866">
    <property type="component" value="Unassembled WGS sequence"/>
</dbReference>
<dbReference type="Proteomes" id="UP000663887">
    <property type="component" value="Unassembled WGS sequence"/>
</dbReference>
<feature type="signal peptide" evidence="1">
    <location>
        <begin position="1"/>
        <end position="23"/>
    </location>
</feature>
<name>A0A816SGH4_9BILA</name>
<evidence type="ECO:0000313" key="4">
    <source>
        <dbReference type="EMBL" id="CAF3805741.1"/>
    </source>
</evidence>
<comment type="caution">
    <text evidence="2">The sequence shown here is derived from an EMBL/GenBank/DDBJ whole genome shotgun (WGS) entry which is preliminary data.</text>
</comment>
<evidence type="ECO:0000256" key="1">
    <source>
        <dbReference type="SAM" id="SignalP"/>
    </source>
</evidence>
<evidence type="ECO:0000313" key="7">
    <source>
        <dbReference type="Proteomes" id="UP000663887"/>
    </source>
</evidence>
<dbReference type="Proteomes" id="UP000663842">
    <property type="component" value="Unassembled WGS sequence"/>
</dbReference>
<reference evidence="2" key="1">
    <citation type="submission" date="2021-02" db="EMBL/GenBank/DDBJ databases">
        <authorList>
            <person name="Nowell W R."/>
        </authorList>
    </citation>
    <scope>NUCLEOTIDE SEQUENCE</scope>
</reference>
<sequence>MNSFVSSISIIVLLVLAIHGLDAWKQESLSNNGQKRSDKRIFKRQVAGLFPSVTGNAGCDYTASRTCEAYAYGLSQSGVQLQRTISYVQQRKLFVGGLVSLSSLQNGGMCVPNTNLFTANAFSAIDLGHITLPQLATLNLFPVQTVDSNVLLNAGYIGTYGQTNLLTALGVQASIFGHIVPSQLQSLNLYPLQGASLTSETLTQAGYLTPDCVPTALGISALHIRYLSNANFASLGCPFNDYSQVSVSQLSTAKYVYGASNILTPVGLAAMRTGLFSREIYQNLGVFPFGMGVQAQSSEYVYQEQVQTQSSTVLNDLVHVGYLQPSNYLLTGAAYYAISREYFSIDHFRSLNLWPCTATPSMNMFVAAGYATYSGHLTGLGYSLLHAQYFPSEWLPRLGINVNDDFHIFHQALRFGGYFRSDYHVAHSSLHTTAVNTNVETAQVGSYRAASGLGVANAIDNGNVFYGNK</sequence>
<dbReference type="EMBL" id="CAJOBG010000377">
    <property type="protein sequence ID" value="CAF3805741.1"/>
    <property type="molecule type" value="Genomic_DNA"/>
</dbReference>
<keyword evidence="1" id="KW-0732">Signal</keyword>
<accession>A0A816SGH4</accession>
<dbReference type="EMBL" id="CAJNRG010006359">
    <property type="protein sequence ID" value="CAF2085128.1"/>
    <property type="molecule type" value="Genomic_DNA"/>
</dbReference>
<dbReference type="AlphaFoldDB" id="A0A816SGH4"/>
<feature type="chain" id="PRO_5036230553" evidence="1">
    <location>
        <begin position="24"/>
        <end position="469"/>
    </location>
</feature>
<dbReference type="Proteomes" id="UP000663856">
    <property type="component" value="Unassembled WGS sequence"/>
</dbReference>
<evidence type="ECO:0000313" key="3">
    <source>
        <dbReference type="EMBL" id="CAF2235875.1"/>
    </source>
</evidence>
<evidence type="ECO:0000313" key="2">
    <source>
        <dbReference type="EMBL" id="CAF2085128.1"/>
    </source>
</evidence>
<gene>
    <name evidence="4" type="ORF">OVN521_LOCUS4145</name>
    <name evidence="5" type="ORF">UXM345_LOCUS7993</name>
    <name evidence="3" type="ORF">WKI299_LOCUS36262</name>
    <name evidence="2" type="ORF">XDN619_LOCUS15533</name>
</gene>
<evidence type="ECO:0000313" key="6">
    <source>
        <dbReference type="Proteomes" id="UP000663866"/>
    </source>
</evidence>
<dbReference type="EMBL" id="CAJOBF010000684">
    <property type="protein sequence ID" value="CAF3854023.1"/>
    <property type="molecule type" value="Genomic_DNA"/>
</dbReference>
<protein>
    <submittedName>
        <fullName evidence="2">Uncharacterized protein</fullName>
    </submittedName>
</protein>
<keyword evidence="6" id="KW-1185">Reference proteome</keyword>
<evidence type="ECO:0000313" key="5">
    <source>
        <dbReference type="EMBL" id="CAF3854023.1"/>
    </source>
</evidence>
<dbReference type="EMBL" id="CAJNRF010017672">
    <property type="protein sequence ID" value="CAF2235875.1"/>
    <property type="molecule type" value="Genomic_DNA"/>
</dbReference>